<dbReference type="SUPFAM" id="SSF48371">
    <property type="entry name" value="ARM repeat"/>
    <property type="match status" value="1"/>
</dbReference>
<dbReference type="PANTHER" id="PTHR12697:SF20">
    <property type="entry name" value="HEAT REPEAT-CONTAINING PROTEIN 4"/>
    <property type="match status" value="1"/>
</dbReference>
<gene>
    <name evidence="2" type="ORF">CGI_10008667</name>
</gene>
<feature type="compositionally biased region" description="Basic residues" evidence="1">
    <location>
        <begin position="258"/>
        <end position="274"/>
    </location>
</feature>
<reference evidence="2" key="1">
    <citation type="journal article" date="2012" name="Nature">
        <title>The oyster genome reveals stress adaptation and complexity of shell formation.</title>
        <authorList>
            <person name="Zhang G."/>
            <person name="Fang X."/>
            <person name="Guo X."/>
            <person name="Li L."/>
            <person name="Luo R."/>
            <person name="Xu F."/>
            <person name="Yang P."/>
            <person name="Zhang L."/>
            <person name="Wang X."/>
            <person name="Qi H."/>
            <person name="Xiong Z."/>
            <person name="Que H."/>
            <person name="Xie Y."/>
            <person name="Holland P.W."/>
            <person name="Paps J."/>
            <person name="Zhu Y."/>
            <person name="Wu F."/>
            <person name="Chen Y."/>
            <person name="Wang J."/>
            <person name="Peng C."/>
            <person name="Meng J."/>
            <person name="Yang L."/>
            <person name="Liu J."/>
            <person name="Wen B."/>
            <person name="Zhang N."/>
            <person name="Huang Z."/>
            <person name="Zhu Q."/>
            <person name="Feng Y."/>
            <person name="Mount A."/>
            <person name="Hedgecock D."/>
            <person name="Xu Z."/>
            <person name="Liu Y."/>
            <person name="Domazet-Loso T."/>
            <person name="Du Y."/>
            <person name="Sun X."/>
            <person name="Zhang S."/>
            <person name="Liu B."/>
            <person name="Cheng P."/>
            <person name="Jiang X."/>
            <person name="Li J."/>
            <person name="Fan D."/>
            <person name="Wang W."/>
            <person name="Fu W."/>
            <person name="Wang T."/>
            <person name="Wang B."/>
            <person name="Zhang J."/>
            <person name="Peng Z."/>
            <person name="Li Y."/>
            <person name="Li N."/>
            <person name="Wang J."/>
            <person name="Chen M."/>
            <person name="He Y."/>
            <person name="Tan F."/>
            <person name="Song X."/>
            <person name="Zheng Q."/>
            <person name="Huang R."/>
            <person name="Yang H."/>
            <person name="Du X."/>
            <person name="Chen L."/>
            <person name="Yang M."/>
            <person name="Gaffney P.M."/>
            <person name="Wang S."/>
            <person name="Luo L."/>
            <person name="She Z."/>
            <person name="Ming Y."/>
            <person name="Huang W."/>
            <person name="Zhang S."/>
            <person name="Huang B."/>
            <person name="Zhang Y."/>
            <person name="Qu T."/>
            <person name="Ni P."/>
            <person name="Miao G."/>
            <person name="Wang J."/>
            <person name="Wang Q."/>
            <person name="Steinberg C.E."/>
            <person name="Wang H."/>
            <person name="Li N."/>
            <person name="Qian L."/>
            <person name="Zhang G."/>
            <person name="Li Y."/>
            <person name="Yang H."/>
            <person name="Liu X."/>
            <person name="Wang J."/>
            <person name="Yin Y."/>
            <person name="Wang J."/>
        </authorList>
    </citation>
    <scope>NUCLEOTIDE SEQUENCE [LARGE SCALE GENOMIC DNA]</scope>
    <source>
        <strain evidence="2">05x7-T-G4-1.051#20</strain>
    </source>
</reference>
<feature type="region of interest" description="Disordered" evidence="1">
    <location>
        <begin position="506"/>
        <end position="532"/>
    </location>
</feature>
<feature type="compositionally biased region" description="Basic and acidic residues" evidence="1">
    <location>
        <begin position="1131"/>
        <end position="1149"/>
    </location>
</feature>
<proteinExistence type="predicted"/>
<dbReference type="EMBL" id="JH818480">
    <property type="protein sequence ID" value="EKC37178.1"/>
    <property type="molecule type" value="Genomic_DNA"/>
</dbReference>
<dbReference type="PANTHER" id="PTHR12697">
    <property type="entry name" value="PBS LYASE HEAT-LIKE PROTEIN"/>
    <property type="match status" value="1"/>
</dbReference>
<dbReference type="Pfam" id="PF13646">
    <property type="entry name" value="HEAT_2"/>
    <property type="match status" value="1"/>
</dbReference>
<dbReference type="InParanoid" id="K1QU52"/>
<feature type="compositionally biased region" description="Basic and acidic residues" evidence="1">
    <location>
        <begin position="1052"/>
        <end position="1068"/>
    </location>
</feature>
<feature type="compositionally biased region" description="Basic and acidic residues" evidence="1">
    <location>
        <begin position="1112"/>
        <end position="1124"/>
    </location>
</feature>
<dbReference type="GO" id="GO:0019135">
    <property type="term" value="F:deoxyhypusine monooxygenase activity"/>
    <property type="evidence" value="ECO:0007669"/>
    <property type="project" value="TreeGrafter"/>
</dbReference>
<dbReference type="InterPro" id="IPR011989">
    <property type="entry name" value="ARM-like"/>
</dbReference>
<organism evidence="2">
    <name type="scientific">Magallana gigas</name>
    <name type="common">Pacific oyster</name>
    <name type="synonym">Crassostrea gigas</name>
    <dbReference type="NCBI Taxonomy" id="29159"/>
    <lineage>
        <taxon>Eukaryota</taxon>
        <taxon>Metazoa</taxon>
        <taxon>Spiralia</taxon>
        <taxon>Lophotrochozoa</taxon>
        <taxon>Mollusca</taxon>
        <taxon>Bivalvia</taxon>
        <taxon>Autobranchia</taxon>
        <taxon>Pteriomorphia</taxon>
        <taxon>Ostreida</taxon>
        <taxon>Ostreoidea</taxon>
        <taxon>Ostreidae</taxon>
        <taxon>Magallana</taxon>
    </lineage>
</organism>
<name>K1QU52_MAGGI</name>
<accession>K1QU52</accession>
<feature type="region of interest" description="Disordered" evidence="1">
    <location>
        <begin position="245"/>
        <end position="289"/>
    </location>
</feature>
<evidence type="ECO:0000313" key="2">
    <source>
        <dbReference type="EMBL" id="EKC37178.1"/>
    </source>
</evidence>
<dbReference type="InterPro" id="IPR016024">
    <property type="entry name" value="ARM-type_fold"/>
</dbReference>
<dbReference type="HOGENOM" id="CLU_007256_0_0_1"/>
<feature type="region of interest" description="Disordered" evidence="1">
    <location>
        <begin position="1047"/>
        <end position="1192"/>
    </location>
</feature>
<feature type="compositionally biased region" description="Basic and acidic residues" evidence="1">
    <location>
        <begin position="1090"/>
        <end position="1101"/>
    </location>
</feature>
<evidence type="ECO:0000256" key="1">
    <source>
        <dbReference type="SAM" id="MobiDB-lite"/>
    </source>
</evidence>
<protein>
    <submittedName>
        <fullName evidence="2">HEAT repeat-containing protein 4</fullName>
    </submittedName>
</protein>
<sequence length="1319" mass="150076">MNENFPSPLPAGEFWGARGGSHLLCSSHTLFLFYTKRRDDPRHLLPIIVSESNRCERRISSTMALFREKSDRVKTPALFPCAAKVKIPQLGSEETNFELKLSHKPAPSSVIFKSFQAPEPVQRSYLKRISADLSFSEDVVHDRCFHMVPYDRKYLFQALDPYDIVSPPPHAKIPPGRHDARGMDQRHMPCHLTKSYKPQLKPLKRKIMERAREMHKAVVTQDTDTDVSSVDSFFMTEVSGASSDIAKTEDVQQVVPKEKKHVKSTKGVKKRSPRKTASNQSSIDTERETQQAWERFCKETYDWDAYTLSRVSSHMAKWVVLEKMPEGEERDRLKKLVEAWYGRQDSSDLLLESLGELKKEETVDKKEKDEKKPQKKWKKPESTILARVYEMDLAEDITEPHAHDPYSDDSKAPFYRKPVGLRRAIKHAEKEEEGAINATADITIDRTYEPPAPPTIRDFINPAVGDKFYDTKNQFQQEVLTGAEQVHLPDSDKIVLSSDNKYQKKLQPQYPQNPESWYSEQEVTPPHEMKETPRIRKVEKGLRRWKELPQPTDDSDEFNMIPPGFDPEYHRSPDPTTRRLTKQNAALLQVIDEWRQKWHLSGQFEDSKPDDLIKDMADIQSHVRLKAIATIAKVAEYHPPTQEITMYGEIPSLAPLQELPEKLFVALECLLDDKVDRVKLAAAITLFSLNRPCEKARQCLQHALKSESSVDRWAAAQCLAHDGLCNSLVVGEIVQQLLETEDTIKHEKAIYLLGKLSIFSPLVHCMVAEQLNSSSWRHKDVTNKLMDLMWNDWHEDVRKSAAQCLGKTSHGREVHDDLRERIVKGNEATRLEAISKIGQLGIMTAKLLPVFLKCFEDEYISVRSEVCITCGNLEIKDEQVINKLIHLATYDPIWKVKALAIQAMGRTGVVNEEITETLLWAVRYEENEGVRAEACHTLMMLKLKTEEVAEVLQERFLVESKSVVRDEIASTLEMFGISATEDMDMVAQIKNEVRKLCTKGNIATQITINEADEQKHENLSRMIYENEKELKESEEELPPMMERIRSMSQASDHSDTNQKKMAAVERVHTPHQRAVSPAPSREVFTPTAEEELHQILSREDTQSEAATPDARPTSDQERESDTPKEQGTPKGSDKSRGTTDDWDSSEREYSSVTDGKTPDTERPTSVVKFASELQVEEIPGRSTLTPSKSAMEDMRVSTRLSSMAGGQGSTDTRAFSRDAIKEREKINTEALKSYAGLDMRYYSMIEDLMRVDNTYELVTGQKPPQLEVEQVKKITLIQSPSSALIAQSDEAIPVDDEEEEDVKPAVTITVTTDEGGVPS</sequence>
<dbReference type="Gene3D" id="1.25.10.10">
    <property type="entry name" value="Leucine-rich Repeat Variant"/>
    <property type="match status" value="2"/>
</dbReference>